<keyword evidence="4" id="KW-1185">Reference proteome</keyword>
<dbReference type="InterPro" id="IPR011576">
    <property type="entry name" value="Pyridox_Oxase_N"/>
</dbReference>
<evidence type="ECO:0000259" key="2">
    <source>
        <dbReference type="Pfam" id="PF01243"/>
    </source>
</evidence>
<sequence length="197" mass="21931">MPRAFARIAFTPRVLAAQETNGSRQAYRPLLEGADRDGPEPGSQLGPREAAFIAERNSFYQATVSETGWPYVQHRGGPTGFLRVLDARTLAYASFAGNRQYISEGNVAGDDRVALILTDYAQGRRLKLWGRASLLEVAAAAQLSEACIDPAYDAPVERLVLIRVEAFDWNCPKHLPRLYDKAQVRAIVEADRQRRKD</sequence>
<dbReference type="Gene3D" id="2.30.110.10">
    <property type="entry name" value="Electron Transport, Fmn-binding Protein, Chain A"/>
    <property type="match status" value="1"/>
</dbReference>
<evidence type="ECO:0000256" key="1">
    <source>
        <dbReference type="SAM" id="MobiDB-lite"/>
    </source>
</evidence>
<dbReference type="PANTHER" id="PTHR42815:SF2">
    <property type="entry name" value="FAD-BINDING, PUTATIVE (AFU_ORTHOLOGUE AFUA_6G07600)-RELATED"/>
    <property type="match status" value="1"/>
</dbReference>
<reference evidence="3 4" key="1">
    <citation type="submission" date="2023-01" db="EMBL/GenBank/DDBJ databases">
        <title>Novel species of the genus Vogesella isolated from rivers.</title>
        <authorList>
            <person name="Lu H."/>
        </authorList>
    </citation>
    <scope>NUCLEOTIDE SEQUENCE [LARGE SCALE GENOMIC DNA]</scope>
    <source>
        <strain evidence="3 4">LYT5W</strain>
    </source>
</reference>
<feature type="domain" description="Pyridoxamine 5'-phosphate oxidase N-terminal" evidence="2">
    <location>
        <begin position="50"/>
        <end position="146"/>
    </location>
</feature>
<evidence type="ECO:0000313" key="3">
    <source>
        <dbReference type="EMBL" id="MDC7715509.1"/>
    </source>
</evidence>
<organism evidence="3 4">
    <name type="scientific">Vogesella margarita</name>
    <dbReference type="NCBI Taxonomy" id="2984199"/>
    <lineage>
        <taxon>Bacteria</taxon>
        <taxon>Pseudomonadati</taxon>
        <taxon>Pseudomonadota</taxon>
        <taxon>Betaproteobacteria</taxon>
        <taxon>Neisseriales</taxon>
        <taxon>Chromobacteriaceae</taxon>
        <taxon>Vogesella</taxon>
    </lineage>
</organism>
<dbReference type="Proteomes" id="UP001222030">
    <property type="component" value="Unassembled WGS sequence"/>
</dbReference>
<dbReference type="PANTHER" id="PTHR42815">
    <property type="entry name" value="FAD-BINDING, PUTATIVE (AFU_ORTHOLOGUE AFUA_6G07600)-RELATED"/>
    <property type="match status" value="1"/>
</dbReference>
<dbReference type="InterPro" id="IPR012349">
    <property type="entry name" value="Split_barrel_FMN-bd"/>
</dbReference>
<dbReference type="SUPFAM" id="SSF50475">
    <property type="entry name" value="FMN-binding split barrel"/>
    <property type="match status" value="1"/>
</dbReference>
<feature type="region of interest" description="Disordered" evidence="1">
    <location>
        <begin position="25"/>
        <end position="46"/>
    </location>
</feature>
<proteinExistence type="predicted"/>
<evidence type="ECO:0000313" key="4">
    <source>
        <dbReference type="Proteomes" id="UP001222030"/>
    </source>
</evidence>
<comment type="caution">
    <text evidence="3">The sequence shown here is derived from an EMBL/GenBank/DDBJ whole genome shotgun (WGS) entry which is preliminary data.</text>
</comment>
<accession>A0ABT5ISL0</accession>
<name>A0ABT5ISL0_9NEIS</name>
<dbReference type="Pfam" id="PF01243">
    <property type="entry name" value="PNPOx_N"/>
    <property type="match status" value="1"/>
</dbReference>
<dbReference type="RefSeq" id="WP_272773296.1">
    <property type="nucleotide sequence ID" value="NZ_JAQQLE010000016.1"/>
</dbReference>
<dbReference type="EMBL" id="JAQQLE010000016">
    <property type="protein sequence ID" value="MDC7715509.1"/>
    <property type="molecule type" value="Genomic_DNA"/>
</dbReference>
<protein>
    <submittedName>
        <fullName evidence="3">Pyridoxamine 5'-phosphate oxidase family protein</fullName>
    </submittedName>
</protein>
<gene>
    <name evidence="3" type="ORF">PQU96_15440</name>
</gene>